<protein>
    <submittedName>
        <fullName evidence="5">Branched-chain amino acid ABC transporter substrate-binding protein</fullName>
    </submittedName>
</protein>
<dbReference type="Pfam" id="PF13458">
    <property type="entry name" value="Peripla_BP_6"/>
    <property type="match status" value="1"/>
</dbReference>
<feature type="domain" description="Leucine-binding protein" evidence="4">
    <location>
        <begin position="80"/>
        <end position="407"/>
    </location>
</feature>
<sequence>MTRTTSQRRRRLGRAVAIGAAAALALAGCGDKSDSDGTQSAGGLTIQPLVQVDLDGKEVPAADTSAAADPAGDGKAECAPQTIAYAGPLTGPNANLGLNIVRGVKLALDEHNKANADCQVAVKEFDTEGNPQKATQVIPTIINDPSIVGLIGPTFSGESKATGQVLSDAGMLALSPSATNVELTTNGWKTFFRGLGNDGVQGPAVANYLLETGKYKQICVVADNTDYGVGLAATLTETLGSVADPSCAVNVKEGDKDFSAAVSKLSAASPDAIYYAGYYAEAAPFVQQLRSGGVTATFISDDGTKDVEFVRQAGDASKDAVLSCPCGPAPDEFAEAYKEHSGFDAGTYSTEGYDLATIVLKGIAAGKTSRADMVEYVRNYQGQGLAREYQWGPTGELTKALIWMYEVK</sequence>
<dbReference type="CDD" id="cd06342">
    <property type="entry name" value="PBP1_ABC_LIVBP-like"/>
    <property type="match status" value="1"/>
</dbReference>
<dbReference type="PANTHER" id="PTHR47151">
    <property type="entry name" value="LEU/ILE/VAL-BINDING ABC TRANSPORTER SUBUNIT"/>
    <property type="match status" value="1"/>
</dbReference>
<dbReference type="Gene3D" id="3.40.50.2300">
    <property type="match status" value="2"/>
</dbReference>
<dbReference type="SUPFAM" id="SSF53822">
    <property type="entry name" value="Periplasmic binding protein-like I"/>
    <property type="match status" value="1"/>
</dbReference>
<dbReference type="Proteomes" id="UP000586827">
    <property type="component" value="Unassembled WGS sequence"/>
</dbReference>
<dbReference type="PROSITE" id="PS51257">
    <property type="entry name" value="PROKAR_LIPOPROTEIN"/>
    <property type="match status" value="1"/>
</dbReference>
<gene>
    <name evidence="5" type="ORF">HLB23_40180</name>
</gene>
<accession>A0A849CAY4</accession>
<dbReference type="InterPro" id="IPR028082">
    <property type="entry name" value="Peripla_BP_I"/>
</dbReference>
<reference evidence="5 6" key="1">
    <citation type="submission" date="2020-05" db="EMBL/GenBank/DDBJ databases">
        <title>MicrobeNet Type strains.</title>
        <authorList>
            <person name="Nicholson A.C."/>
        </authorList>
    </citation>
    <scope>NUCLEOTIDE SEQUENCE [LARGE SCALE GENOMIC DNA]</scope>
    <source>
        <strain evidence="5 6">JCM 3224</strain>
    </source>
</reference>
<evidence type="ECO:0000256" key="3">
    <source>
        <dbReference type="SAM" id="SignalP"/>
    </source>
</evidence>
<dbReference type="PANTHER" id="PTHR47151:SF2">
    <property type="entry name" value="AMINO ACID BINDING PROTEIN"/>
    <property type="match status" value="1"/>
</dbReference>
<dbReference type="AlphaFoldDB" id="A0A849CAY4"/>
<feature type="chain" id="PRO_5038787539" evidence="3">
    <location>
        <begin position="28"/>
        <end position="408"/>
    </location>
</feature>
<evidence type="ECO:0000259" key="4">
    <source>
        <dbReference type="Pfam" id="PF13458"/>
    </source>
</evidence>
<name>A0A849CAY4_9NOCA</name>
<organism evidence="5 6">
    <name type="scientific">Nocardia uniformis</name>
    <dbReference type="NCBI Taxonomy" id="53432"/>
    <lineage>
        <taxon>Bacteria</taxon>
        <taxon>Bacillati</taxon>
        <taxon>Actinomycetota</taxon>
        <taxon>Actinomycetes</taxon>
        <taxon>Mycobacteriales</taxon>
        <taxon>Nocardiaceae</taxon>
        <taxon>Nocardia</taxon>
    </lineage>
</organism>
<dbReference type="InterPro" id="IPR028081">
    <property type="entry name" value="Leu-bd"/>
</dbReference>
<feature type="signal peptide" evidence="3">
    <location>
        <begin position="1"/>
        <end position="27"/>
    </location>
</feature>
<comment type="caution">
    <text evidence="5">The sequence shown here is derived from an EMBL/GenBank/DDBJ whole genome shotgun (WGS) entry which is preliminary data.</text>
</comment>
<dbReference type="EMBL" id="JABELX010000033">
    <property type="protein sequence ID" value="NNH76003.1"/>
    <property type="molecule type" value="Genomic_DNA"/>
</dbReference>
<evidence type="ECO:0000256" key="2">
    <source>
        <dbReference type="ARBA" id="ARBA00022729"/>
    </source>
</evidence>
<keyword evidence="2 3" id="KW-0732">Signal</keyword>
<dbReference type="RefSeq" id="WP_067529453.1">
    <property type="nucleotide sequence ID" value="NZ_JABELX010000033.1"/>
</dbReference>
<evidence type="ECO:0000313" key="5">
    <source>
        <dbReference type="EMBL" id="NNH76003.1"/>
    </source>
</evidence>
<evidence type="ECO:0000313" key="6">
    <source>
        <dbReference type="Proteomes" id="UP000586827"/>
    </source>
</evidence>
<proteinExistence type="inferred from homology"/>
<keyword evidence="6" id="KW-1185">Reference proteome</keyword>
<comment type="similarity">
    <text evidence="1">Belongs to the leucine-binding protein family.</text>
</comment>
<evidence type="ECO:0000256" key="1">
    <source>
        <dbReference type="ARBA" id="ARBA00010062"/>
    </source>
</evidence>